<dbReference type="RefSeq" id="WP_108029916.1">
    <property type="nucleotide sequence ID" value="NZ_PYUE01000002.1"/>
</dbReference>
<sequence>MNPIFLGFGVKPYAVIIWRKGDENKSKTICFDECELQTALAMHINPNGFYHRYEPKIYYSA</sequence>
<dbReference type="EMBL" id="SZPT01000001">
    <property type="protein sequence ID" value="TKI49855.1"/>
    <property type="molecule type" value="Genomic_DNA"/>
</dbReference>
<accession>A0ABY2T2T3</accession>
<proteinExistence type="predicted"/>
<evidence type="ECO:0000313" key="1">
    <source>
        <dbReference type="EMBL" id="TKI49855.1"/>
    </source>
</evidence>
<dbReference type="Proteomes" id="UP000308330">
    <property type="component" value="Unassembled WGS sequence"/>
</dbReference>
<comment type="caution">
    <text evidence="1">The sequence shown here is derived from an EMBL/GenBank/DDBJ whole genome shotgun (WGS) entry which is preliminary data.</text>
</comment>
<protein>
    <submittedName>
        <fullName evidence="1">Uncharacterized protein</fullName>
    </submittedName>
</protein>
<gene>
    <name evidence="1" type="ORF">FC748_01120</name>
</gene>
<reference evidence="1 2" key="1">
    <citation type="submission" date="2019-04" db="EMBL/GenBank/DDBJ databases">
        <title>Lysinibacillus genome sequencing.</title>
        <authorList>
            <person name="Dunlap C."/>
        </authorList>
    </citation>
    <scope>NUCLEOTIDE SEQUENCE [LARGE SCALE GENOMIC DNA]</scope>
    <source>
        <strain evidence="1 2">KCTC 33042</strain>
    </source>
</reference>
<evidence type="ECO:0000313" key="2">
    <source>
        <dbReference type="Proteomes" id="UP000308330"/>
    </source>
</evidence>
<name>A0ABY2T2T3_9BACI</name>
<keyword evidence="2" id="KW-1185">Reference proteome</keyword>
<organism evidence="1 2">
    <name type="scientific">Lysinibacillus tabacifolii</name>
    <dbReference type="NCBI Taxonomy" id="1173107"/>
    <lineage>
        <taxon>Bacteria</taxon>
        <taxon>Bacillati</taxon>
        <taxon>Bacillota</taxon>
        <taxon>Bacilli</taxon>
        <taxon>Bacillales</taxon>
        <taxon>Bacillaceae</taxon>
        <taxon>Lysinibacillus</taxon>
    </lineage>
</organism>